<feature type="compositionally biased region" description="Basic and acidic residues" evidence="6">
    <location>
        <begin position="732"/>
        <end position="744"/>
    </location>
</feature>
<dbReference type="Gene3D" id="1.10.10.1070">
    <property type="entry name" value="Zinc finger, BED domain-containing"/>
    <property type="match status" value="1"/>
</dbReference>
<gene>
    <name evidence="8" type="ORF">KXQ929_LOCUS23944</name>
</gene>
<dbReference type="SUPFAM" id="SSF140996">
    <property type="entry name" value="Hermes dimerisation domain"/>
    <property type="match status" value="1"/>
</dbReference>
<protein>
    <recommendedName>
        <fullName evidence="7">HAT C-terminal dimerisation domain-containing protein</fullName>
    </recommendedName>
</protein>
<dbReference type="PANTHER" id="PTHR46481:SF10">
    <property type="entry name" value="ZINC FINGER BED DOMAIN-CONTAINING PROTEIN 39"/>
    <property type="match status" value="1"/>
</dbReference>
<dbReference type="Pfam" id="PF05699">
    <property type="entry name" value="Dimer_Tnp_hAT"/>
    <property type="match status" value="1"/>
</dbReference>
<evidence type="ECO:0000259" key="7">
    <source>
        <dbReference type="Pfam" id="PF05699"/>
    </source>
</evidence>
<evidence type="ECO:0000256" key="4">
    <source>
        <dbReference type="ARBA" id="ARBA00022833"/>
    </source>
</evidence>
<proteinExistence type="predicted"/>
<feature type="region of interest" description="Disordered" evidence="6">
    <location>
        <begin position="399"/>
        <end position="431"/>
    </location>
</feature>
<evidence type="ECO:0000313" key="9">
    <source>
        <dbReference type="Proteomes" id="UP000663868"/>
    </source>
</evidence>
<dbReference type="InterPro" id="IPR052035">
    <property type="entry name" value="ZnF_BED_domain_contain"/>
</dbReference>
<dbReference type="GO" id="GO:0046983">
    <property type="term" value="F:protein dimerization activity"/>
    <property type="evidence" value="ECO:0007669"/>
    <property type="project" value="InterPro"/>
</dbReference>
<accession>A0A819IYE8</accession>
<dbReference type="Proteomes" id="UP000663868">
    <property type="component" value="Unassembled WGS sequence"/>
</dbReference>
<dbReference type="GO" id="GO:0008270">
    <property type="term" value="F:zinc ion binding"/>
    <property type="evidence" value="ECO:0007669"/>
    <property type="project" value="UniProtKB-KW"/>
</dbReference>
<dbReference type="PANTHER" id="PTHR46481">
    <property type="entry name" value="ZINC FINGER BED DOMAIN-CONTAINING PROTEIN 4"/>
    <property type="match status" value="1"/>
</dbReference>
<keyword evidence="2" id="KW-0479">Metal-binding</keyword>
<dbReference type="GO" id="GO:0005634">
    <property type="term" value="C:nucleus"/>
    <property type="evidence" value="ECO:0007669"/>
    <property type="project" value="UniProtKB-SubCell"/>
</dbReference>
<keyword evidence="4" id="KW-0862">Zinc</keyword>
<evidence type="ECO:0000256" key="1">
    <source>
        <dbReference type="ARBA" id="ARBA00004123"/>
    </source>
</evidence>
<evidence type="ECO:0000256" key="5">
    <source>
        <dbReference type="ARBA" id="ARBA00023242"/>
    </source>
</evidence>
<dbReference type="SUPFAM" id="SSF53098">
    <property type="entry name" value="Ribonuclease H-like"/>
    <property type="match status" value="1"/>
</dbReference>
<dbReference type="InterPro" id="IPR008906">
    <property type="entry name" value="HATC_C_dom"/>
</dbReference>
<comment type="subcellular location">
    <subcellularLocation>
        <location evidence="1">Nucleus</location>
    </subcellularLocation>
</comment>
<evidence type="ECO:0000256" key="2">
    <source>
        <dbReference type="ARBA" id="ARBA00022723"/>
    </source>
</evidence>
<organism evidence="8 9">
    <name type="scientific">Adineta steineri</name>
    <dbReference type="NCBI Taxonomy" id="433720"/>
    <lineage>
        <taxon>Eukaryota</taxon>
        <taxon>Metazoa</taxon>
        <taxon>Spiralia</taxon>
        <taxon>Gnathifera</taxon>
        <taxon>Rotifera</taxon>
        <taxon>Eurotatoria</taxon>
        <taxon>Bdelloidea</taxon>
        <taxon>Adinetida</taxon>
        <taxon>Adinetidae</taxon>
        <taxon>Adineta</taxon>
    </lineage>
</organism>
<keyword evidence="5" id="KW-0539">Nucleus</keyword>
<feature type="compositionally biased region" description="Basic residues" evidence="6">
    <location>
        <begin position="716"/>
        <end position="725"/>
    </location>
</feature>
<dbReference type="EMBL" id="CAJOBB010001942">
    <property type="protein sequence ID" value="CAF3921738.1"/>
    <property type="molecule type" value="Genomic_DNA"/>
</dbReference>
<name>A0A819IYE8_9BILA</name>
<feature type="region of interest" description="Disordered" evidence="6">
    <location>
        <begin position="713"/>
        <end position="744"/>
    </location>
</feature>
<evidence type="ECO:0000313" key="8">
    <source>
        <dbReference type="EMBL" id="CAF3921738.1"/>
    </source>
</evidence>
<reference evidence="8" key="1">
    <citation type="submission" date="2021-02" db="EMBL/GenBank/DDBJ databases">
        <authorList>
            <person name="Nowell W R."/>
        </authorList>
    </citation>
    <scope>NUCLEOTIDE SEQUENCE</scope>
</reference>
<keyword evidence="3" id="KW-0863">Zinc-finger</keyword>
<sequence length="744" mass="85253">MSNHIKACKKKNQSDTNQENLDVYVSSKKFTSRRIPAQVKKLITDACVEFASLDNRPFKTVDGDGFVNLMEKVFVAGQQLSGLSGVQMVDLLPNPTTVSRNIDHLYKLRKEQLIKWCQSIDDYCITVDFWTEGHTGMHFGDKSFLQKVCDILIPFDEAFQQLSDTKRPTLHRVIPLRQYLLNCCHIKLDDHHGIQQLKTFLKKRFEQSWILEDEHYLATIVHPRLKHFQMAAPGDKEKAIRLLKHSVQNRIASQTVSSSNLPCSSNQSHVNSRYSKSLEGKSLLARCFDQVSSPAPLYLLECEEYLNSTTTIDENHDDDRYWTQHQDRFPNIHSLARKVLAIPASNTEVERLFSCSKMAMTDNRTRLDADKLNKLIFLRKNLHSLKQLDEKAGDIRKRKSIDEYESSDGHEGEQQTPSVSKKHRTGNYTTVSNEDELKDDFTKPLVIGCWRTPIRHSLHCEIHQNSRSSTEVTAVISTNKRHNLGKRKLKRQRDWHPKKNIFFGATNCNTNKSKSESYVNKCSRSFGILAMVSNCKIIISYAEIFRSETLRESVQLLLNTMRIAVDAFPKIAWYDDGCHPVRYVHKNVGKLIVDTSASNVLKSTKFYVDKSHFKNHDHLVPNVPNISLSHAAGLQQDDHLPLSNLNNNLNTNISDVTKNIIQSNKFAENNKWMIMSARIPHNVQSASANTTSNSPNDVDNKWAKITDKIISSPILKSKRSSKRKQSPNIHNKWLDQVEKVLKQK</sequence>
<dbReference type="AlphaFoldDB" id="A0A819IYE8"/>
<evidence type="ECO:0000256" key="3">
    <source>
        <dbReference type="ARBA" id="ARBA00022771"/>
    </source>
</evidence>
<comment type="caution">
    <text evidence="8">The sequence shown here is derived from an EMBL/GenBank/DDBJ whole genome shotgun (WGS) entry which is preliminary data.</text>
</comment>
<evidence type="ECO:0000256" key="6">
    <source>
        <dbReference type="SAM" id="MobiDB-lite"/>
    </source>
</evidence>
<feature type="domain" description="HAT C-terminal dimerisation" evidence="7">
    <location>
        <begin position="319"/>
        <end position="382"/>
    </location>
</feature>
<dbReference type="InterPro" id="IPR012337">
    <property type="entry name" value="RNaseH-like_sf"/>
</dbReference>